<dbReference type="Pfam" id="PF00763">
    <property type="entry name" value="THF_DHG_CYH"/>
    <property type="match status" value="1"/>
</dbReference>
<evidence type="ECO:0000256" key="2">
    <source>
        <dbReference type="ARBA" id="ARBA00011738"/>
    </source>
</evidence>
<dbReference type="Pfam" id="PF02882">
    <property type="entry name" value="THF_DHG_CYH_C"/>
    <property type="match status" value="1"/>
</dbReference>
<evidence type="ECO:0000256" key="12">
    <source>
        <dbReference type="HAMAP-Rule" id="MF_01576"/>
    </source>
</evidence>
<feature type="binding site" evidence="12">
    <location>
        <begin position="163"/>
        <end position="165"/>
    </location>
    <ligand>
        <name>NADP(+)</name>
        <dbReference type="ChEBI" id="CHEBI:58349"/>
    </ligand>
</feature>
<evidence type="ECO:0000313" key="16">
    <source>
        <dbReference type="Proteomes" id="UP000192813"/>
    </source>
</evidence>
<evidence type="ECO:0000256" key="3">
    <source>
        <dbReference type="ARBA" id="ARBA00022563"/>
    </source>
</evidence>
<evidence type="ECO:0000256" key="8">
    <source>
        <dbReference type="ARBA" id="ARBA00023002"/>
    </source>
</evidence>
<dbReference type="InterPro" id="IPR046346">
    <property type="entry name" value="Aminoacid_DH-like_N_sf"/>
</dbReference>
<dbReference type="GO" id="GO:0005829">
    <property type="term" value="C:cytosol"/>
    <property type="evidence" value="ECO:0007669"/>
    <property type="project" value="TreeGrafter"/>
</dbReference>
<evidence type="ECO:0000256" key="10">
    <source>
        <dbReference type="ARBA" id="ARBA00023167"/>
    </source>
</evidence>
<dbReference type="GO" id="GO:0009086">
    <property type="term" value="P:methionine biosynthetic process"/>
    <property type="evidence" value="ECO:0007669"/>
    <property type="project" value="UniProtKB-KW"/>
</dbReference>
<protein>
    <recommendedName>
        <fullName evidence="12">Bifunctional protein FolD</fullName>
    </recommendedName>
    <domain>
        <recommendedName>
            <fullName evidence="12">Methylenetetrahydrofolate dehydrogenase</fullName>
            <ecNumber evidence="12">1.5.1.5</ecNumber>
        </recommendedName>
    </domain>
    <domain>
        <recommendedName>
            <fullName evidence="12">Methenyltetrahydrofolate cyclohydrolase</fullName>
            <ecNumber evidence="12">3.5.4.9</ecNumber>
        </recommendedName>
    </domain>
</protein>
<dbReference type="UniPathway" id="UPA00193"/>
<dbReference type="RefSeq" id="WP_083069728.1">
    <property type="nucleotide sequence ID" value="NZ_CBCPHS010000002.1"/>
</dbReference>
<dbReference type="GO" id="GO:0035999">
    <property type="term" value="P:tetrahydrofolate interconversion"/>
    <property type="evidence" value="ECO:0007669"/>
    <property type="project" value="UniProtKB-UniRule"/>
</dbReference>
<keyword evidence="8 12" id="KW-0560">Oxidoreductase</keyword>
<comment type="catalytic activity">
    <reaction evidence="12">
        <text>(6R)-5,10-methylene-5,6,7,8-tetrahydrofolate + NADP(+) = (6R)-5,10-methenyltetrahydrofolate + NADPH</text>
        <dbReference type="Rhea" id="RHEA:22812"/>
        <dbReference type="ChEBI" id="CHEBI:15636"/>
        <dbReference type="ChEBI" id="CHEBI:57455"/>
        <dbReference type="ChEBI" id="CHEBI:57783"/>
        <dbReference type="ChEBI" id="CHEBI:58349"/>
        <dbReference type="EC" id="1.5.1.5"/>
    </reaction>
</comment>
<dbReference type="GO" id="GO:0000105">
    <property type="term" value="P:L-histidine biosynthetic process"/>
    <property type="evidence" value="ECO:0007669"/>
    <property type="project" value="UniProtKB-KW"/>
</dbReference>
<dbReference type="SUPFAM" id="SSF51735">
    <property type="entry name" value="NAD(P)-binding Rossmann-fold domains"/>
    <property type="match status" value="1"/>
</dbReference>
<evidence type="ECO:0000256" key="11">
    <source>
        <dbReference type="ARBA" id="ARBA00023268"/>
    </source>
</evidence>
<keyword evidence="9 12" id="KW-0368">Histidine biosynthesis</keyword>
<organism evidence="15 16">
    <name type="scientific">Aerococcus viridans</name>
    <dbReference type="NCBI Taxonomy" id="1377"/>
    <lineage>
        <taxon>Bacteria</taxon>
        <taxon>Bacillati</taxon>
        <taxon>Bacillota</taxon>
        <taxon>Bacilli</taxon>
        <taxon>Lactobacillales</taxon>
        <taxon>Aerococcaceae</taxon>
        <taxon>Aerococcus</taxon>
    </lineage>
</organism>
<dbReference type="CDD" id="cd01080">
    <property type="entry name" value="NAD_bind_m-THF_DH_Cyclohyd"/>
    <property type="match status" value="1"/>
</dbReference>
<keyword evidence="5 12" id="KW-0658">Purine biosynthesis</keyword>
<evidence type="ECO:0000256" key="9">
    <source>
        <dbReference type="ARBA" id="ARBA00023102"/>
    </source>
</evidence>
<evidence type="ECO:0000259" key="14">
    <source>
        <dbReference type="Pfam" id="PF02882"/>
    </source>
</evidence>
<dbReference type="PRINTS" id="PR00085">
    <property type="entry name" value="THFDHDRGNASE"/>
</dbReference>
<dbReference type="HAMAP" id="MF_01576">
    <property type="entry name" value="THF_DHG_CYH"/>
    <property type="match status" value="1"/>
</dbReference>
<evidence type="ECO:0000313" key="15">
    <source>
        <dbReference type="EMBL" id="PNL92160.1"/>
    </source>
</evidence>
<comment type="subunit">
    <text evidence="2 12">Homodimer.</text>
</comment>
<evidence type="ECO:0000256" key="7">
    <source>
        <dbReference type="ARBA" id="ARBA00022857"/>
    </source>
</evidence>
<dbReference type="FunFam" id="3.40.50.10860:FF:000005">
    <property type="entry name" value="C-1-tetrahydrofolate synthase, cytoplasmic, putative"/>
    <property type="match status" value="1"/>
</dbReference>
<accession>A0A2J9PQ84</accession>
<sequence length="283" mass="30865">MIEIRSKEYVKVQTELLKQRVSELKDSGIHPKIVIILCGDDEASASYARTKTRFADKIGVTNELISCPSNTTTEELLAVIQQYNEDETVQGIMIEMPLPKQIDVQKINIAIDPDKDLDAIHPVHLGNLLAGNQSRVPNTPLSAITLMDEVNTTFRGKRAVMIGRSTIVGKPLAELMLQRGATVTLAHSQTENMAELTRSADIICVAVGIPKFLTEDMVSPGTTVIDIGTTYDENGKVTGDVDFENVAEKTHAITPVPGGVGPVTKLMVFKQMIDRLEEVTGIV</sequence>
<feature type="domain" description="Tetrahydrofolate dehydrogenase/cyclohydrolase catalytic" evidence="13">
    <location>
        <begin position="7"/>
        <end position="118"/>
    </location>
</feature>
<dbReference type="InterPro" id="IPR020631">
    <property type="entry name" value="THF_DH/CycHdrlase_NAD-bd_dom"/>
</dbReference>
<comment type="pathway">
    <text evidence="1 12">One-carbon metabolism; tetrahydrofolate interconversion.</text>
</comment>
<feature type="binding site" evidence="12">
    <location>
        <position position="229"/>
    </location>
    <ligand>
        <name>NADP(+)</name>
        <dbReference type="ChEBI" id="CHEBI:58349"/>
    </ligand>
</feature>
<dbReference type="InterPro" id="IPR020630">
    <property type="entry name" value="THF_DH/CycHdrlase_cat_dom"/>
</dbReference>
<proteinExistence type="inferred from homology"/>
<name>A0A2J9PQ84_9LACT</name>
<reference evidence="16" key="1">
    <citation type="submission" date="2017-12" db="EMBL/GenBank/DDBJ databases">
        <title>FDA dAtabase for Regulatory Grade micrObial Sequences (FDA-ARGOS): Supporting development and validation of Infectious Disease Dx tests.</title>
        <authorList>
            <person name="Hoffmann M."/>
            <person name="Allard M."/>
            <person name="Evans P."/>
            <person name="Brown E."/>
            <person name="Tallon L."/>
            <person name="Sadzewicz L."/>
            <person name="Sengamalay N."/>
            <person name="Ott S."/>
            <person name="Godinez A."/>
            <person name="Nagaraj S."/>
            <person name="Vavikolanu K."/>
            <person name="Aluvathingal J."/>
            <person name="Nadendla S."/>
            <person name="Sichtig H."/>
        </authorList>
    </citation>
    <scope>NUCLEOTIDE SEQUENCE [LARGE SCALE GENOMIC DNA]</scope>
    <source>
        <strain evidence="16">FDAARGOS_249</strain>
    </source>
</reference>
<comment type="function">
    <text evidence="12">Catalyzes the oxidation of 5,10-methylenetetrahydrofolate to 5,10-methenyltetrahydrofolate and then the hydrolysis of 5,10-methenyltetrahydrofolate to 10-formyltetrahydrofolate.</text>
</comment>
<comment type="caution">
    <text evidence="12">Lacks conserved residue(s) required for the propagation of feature annotation.</text>
</comment>
<evidence type="ECO:0000256" key="5">
    <source>
        <dbReference type="ARBA" id="ARBA00022755"/>
    </source>
</evidence>
<dbReference type="EC" id="3.5.4.9" evidence="12"/>
<dbReference type="EC" id="1.5.1.5" evidence="12"/>
<comment type="similarity">
    <text evidence="12">Belongs to the tetrahydrofolate dehydrogenase/cyclohydrolase family.</text>
</comment>
<keyword evidence="10 12" id="KW-0486">Methionine biosynthesis</keyword>
<dbReference type="PANTHER" id="PTHR48099">
    <property type="entry name" value="C-1-TETRAHYDROFOLATE SYNTHASE, CYTOPLASMIC-RELATED"/>
    <property type="match status" value="1"/>
</dbReference>
<keyword evidence="3 12" id="KW-0554">One-carbon metabolism</keyword>
<gene>
    <name evidence="12" type="primary">folD</name>
    <name evidence="15" type="ORF">A6J77_007915</name>
</gene>
<evidence type="ECO:0000256" key="6">
    <source>
        <dbReference type="ARBA" id="ARBA00022801"/>
    </source>
</evidence>
<keyword evidence="7 12" id="KW-0521">NADP</keyword>
<dbReference type="Gene3D" id="3.40.50.720">
    <property type="entry name" value="NAD(P)-binding Rossmann-like Domain"/>
    <property type="match status" value="1"/>
</dbReference>
<keyword evidence="6 12" id="KW-0378">Hydrolase</keyword>
<dbReference type="Proteomes" id="UP000192813">
    <property type="component" value="Unassembled WGS sequence"/>
</dbReference>
<dbReference type="InterPro" id="IPR036291">
    <property type="entry name" value="NAD(P)-bd_dom_sf"/>
</dbReference>
<dbReference type="GO" id="GO:0004488">
    <property type="term" value="F:methylenetetrahydrofolate dehydrogenase (NADP+) activity"/>
    <property type="evidence" value="ECO:0007669"/>
    <property type="project" value="UniProtKB-UniRule"/>
</dbReference>
<comment type="caution">
    <text evidence="15">The sequence shown here is derived from an EMBL/GenBank/DDBJ whole genome shotgun (WGS) entry which is preliminary data.</text>
</comment>
<dbReference type="PANTHER" id="PTHR48099:SF5">
    <property type="entry name" value="C-1-TETRAHYDROFOLATE SYNTHASE, CYTOPLASMIC"/>
    <property type="match status" value="1"/>
</dbReference>
<dbReference type="AlphaFoldDB" id="A0A2J9PQ84"/>
<keyword evidence="11 12" id="KW-0511">Multifunctional enzyme</keyword>
<dbReference type="InterPro" id="IPR000672">
    <property type="entry name" value="THF_DH/CycHdrlase"/>
</dbReference>
<evidence type="ECO:0000259" key="13">
    <source>
        <dbReference type="Pfam" id="PF00763"/>
    </source>
</evidence>
<dbReference type="GO" id="GO:0004477">
    <property type="term" value="F:methenyltetrahydrofolate cyclohydrolase activity"/>
    <property type="evidence" value="ECO:0007669"/>
    <property type="project" value="UniProtKB-UniRule"/>
</dbReference>
<dbReference type="Gene3D" id="3.40.50.10860">
    <property type="entry name" value="Leucine Dehydrogenase, chain A, domain 1"/>
    <property type="match status" value="1"/>
</dbReference>
<dbReference type="SUPFAM" id="SSF53223">
    <property type="entry name" value="Aminoacid dehydrogenase-like, N-terminal domain"/>
    <property type="match status" value="1"/>
</dbReference>
<comment type="catalytic activity">
    <reaction evidence="12">
        <text>(6R)-5,10-methenyltetrahydrofolate + H2O = (6R)-10-formyltetrahydrofolate + H(+)</text>
        <dbReference type="Rhea" id="RHEA:23700"/>
        <dbReference type="ChEBI" id="CHEBI:15377"/>
        <dbReference type="ChEBI" id="CHEBI:15378"/>
        <dbReference type="ChEBI" id="CHEBI:57455"/>
        <dbReference type="ChEBI" id="CHEBI:195366"/>
        <dbReference type="EC" id="3.5.4.9"/>
    </reaction>
</comment>
<dbReference type="EMBL" id="NBTM02000001">
    <property type="protein sequence ID" value="PNL92160.1"/>
    <property type="molecule type" value="Genomic_DNA"/>
</dbReference>
<feature type="domain" description="Tetrahydrofolate dehydrogenase/cyclohydrolase NAD(P)-binding" evidence="14">
    <location>
        <begin position="137"/>
        <end position="277"/>
    </location>
</feature>
<evidence type="ECO:0000256" key="4">
    <source>
        <dbReference type="ARBA" id="ARBA00022605"/>
    </source>
</evidence>
<dbReference type="GO" id="GO:0006164">
    <property type="term" value="P:purine nucleotide biosynthetic process"/>
    <property type="evidence" value="ECO:0007669"/>
    <property type="project" value="UniProtKB-KW"/>
</dbReference>
<evidence type="ECO:0000256" key="1">
    <source>
        <dbReference type="ARBA" id="ARBA00004777"/>
    </source>
</evidence>
<keyword evidence="4 12" id="KW-0028">Amino-acid biosynthesis</keyword>